<feature type="transmembrane region" description="Helical" evidence="15">
    <location>
        <begin position="443"/>
        <end position="462"/>
    </location>
</feature>
<dbReference type="InterPro" id="IPR045175">
    <property type="entry name" value="M28_fam"/>
</dbReference>
<keyword evidence="11" id="KW-0482">Metalloprotease</keyword>
<evidence type="ECO:0000256" key="12">
    <source>
        <dbReference type="ARBA" id="ARBA00023136"/>
    </source>
</evidence>
<evidence type="ECO:0000256" key="2">
    <source>
        <dbReference type="ARBA" id="ARBA00004477"/>
    </source>
</evidence>
<dbReference type="Proteomes" id="UP000838756">
    <property type="component" value="Unassembled WGS sequence"/>
</dbReference>
<keyword evidence="12 15" id="KW-0472">Membrane</keyword>
<evidence type="ECO:0000313" key="19">
    <source>
        <dbReference type="Proteomes" id="UP000838756"/>
    </source>
</evidence>
<comment type="similarity">
    <text evidence="3">Belongs to the peptidase M28 family.</text>
</comment>
<dbReference type="SUPFAM" id="SSF53187">
    <property type="entry name" value="Zn-dependent exopeptidases"/>
    <property type="match status" value="1"/>
</dbReference>
<dbReference type="InterPro" id="IPR053973">
    <property type="entry name" value="ERMP1-like_C"/>
</dbReference>
<organism evidence="18 19">
    <name type="scientific">Pararge aegeria aegeria</name>
    <dbReference type="NCBI Taxonomy" id="348720"/>
    <lineage>
        <taxon>Eukaryota</taxon>
        <taxon>Metazoa</taxon>
        <taxon>Ecdysozoa</taxon>
        <taxon>Arthropoda</taxon>
        <taxon>Hexapoda</taxon>
        <taxon>Insecta</taxon>
        <taxon>Pterygota</taxon>
        <taxon>Neoptera</taxon>
        <taxon>Endopterygota</taxon>
        <taxon>Lepidoptera</taxon>
        <taxon>Glossata</taxon>
        <taxon>Ditrysia</taxon>
        <taxon>Papilionoidea</taxon>
        <taxon>Nymphalidae</taxon>
        <taxon>Satyrinae</taxon>
        <taxon>Satyrini</taxon>
        <taxon>Parargina</taxon>
        <taxon>Pararge</taxon>
    </lineage>
</organism>
<evidence type="ECO:0000256" key="4">
    <source>
        <dbReference type="ARBA" id="ARBA00022670"/>
    </source>
</evidence>
<keyword evidence="7" id="KW-0378">Hydrolase</keyword>
<evidence type="ECO:0000256" key="15">
    <source>
        <dbReference type="SAM" id="Phobius"/>
    </source>
</evidence>
<feature type="transmembrane region" description="Helical" evidence="15">
    <location>
        <begin position="605"/>
        <end position="625"/>
    </location>
</feature>
<reference evidence="18" key="1">
    <citation type="submission" date="2022-03" db="EMBL/GenBank/DDBJ databases">
        <authorList>
            <person name="Lindestad O."/>
        </authorList>
    </citation>
    <scope>NUCLEOTIDE SEQUENCE</scope>
</reference>
<proteinExistence type="inferred from homology"/>
<evidence type="ECO:0000313" key="18">
    <source>
        <dbReference type="EMBL" id="CAH2251769.1"/>
    </source>
</evidence>
<dbReference type="OrthoDB" id="76293at2759"/>
<dbReference type="EMBL" id="CAKXAJ010026031">
    <property type="protein sequence ID" value="CAH2251769.1"/>
    <property type="molecule type" value="Genomic_DNA"/>
</dbReference>
<sequence>MQIVNSEDAPLKDRKVPSPFLLGLLGFYMLIAFLTTVIEDELPWAIGDQDISRNDSSSFSEESARRYLTEILGDQPRVAGTQYHYNKTLDLKVIFDGIASNSTLPVHTEWQLVNGAFWIDFSSPMVNVYQNLSNVIALLEGDSGFNSDGTTGTSILVNCHHDSVPFSIGASDDGLFCGVMAETLEKLSRRSTKLKHNVIFLANGAEENALQGSHGFLKHPWSRGVIAVVNLEAAGMNGRPSVFQVTDPRVLEAYRKTHTRPIAQGLAEFLFSSGIIPSDTDFRIWRDFGHIYGIDIAFMKQGNVYHTRNDRPELIKFGVIQNAGNMLLNFVRYIADDIRLADKQPQSTAIYFDYLGLFLVTYDNLAALLVDVIVGLLGLSTIIYFVWLIGFRWSTVWELLWSVIGRLLSMVGGIAGVAIFMGIMLVGSPQMRYLSSHWLVAPFYWIPYLVISVGVSHGFDFWRTKTNGLNPSIRTSQAMSATRLLMSSTLLILCCIPSVTNVRYLFTTPLLWMSASSVVTMSVIRQWSLKAWQHLLLETLISLPSVMFAFSIAARLNCFLIPIMGRSGLDYPDLPVAGINIALAVYFASTISGIELLFSRRWLWIVLNGVLVVCIILMFIPFSPYSDVNVTQRHYWFHTQITSYKANLAPIQSISGVQIVKVDAHNVQTALSAIRNSPLYVQDDDPIEIASQLNESATQYNETASQLKETASEHNVTLRIRESDLNILNDDCENLLHCNMPSYRPGFDRFIKGSLFVKMSPPTRFDHSLHLVRRSCASVSCTLSFEMNGPAHNTITIWLRQNITLMSWSLRTPIRKTTLVEDRPVYTIIHSTATYSDTFKPLEFTLSLTVPESLQSGELVDISHHAHKIHHPEEFTEEYRQLLRVMPEYANVATFLSYRSNYIF</sequence>
<comment type="subcellular location">
    <subcellularLocation>
        <location evidence="2">Endoplasmic reticulum membrane</location>
        <topology evidence="2">Multi-pass membrane protein</topology>
    </subcellularLocation>
</comment>
<keyword evidence="4" id="KW-0645">Protease</keyword>
<keyword evidence="8" id="KW-0256">Endoplasmic reticulum</keyword>
<feature type="transmembrane region" description="Helical" evidence="15">
    <location>
        <begin position="576"/>
        <end position="598"/>
    </location>
</feature>
<evidence type="ECO:0000256" key="9">
    <source>
        <dbReference type="ARBA" id="ARBA00022833"/>
    </source>
</evidence>
<feature type="transmembrane region" description="Helical" evidence="15">
    <location>
        <begin position="540"/>
        <end position="564"/>
    </location>
</feature>
<dbReference type="Gene3D" id="3.40.630.10">
    <property type="entry name" value="Zn peptidases"/>
    <property type="match status" value="1"/>
</dbReference>
<keyword evidence="13" id="KW-0325">Glycoprotein</keyword>
<feature type="transmembrane region" description="Helical" evidence="15">
    <location>
        <begin position="365"/>
        <end position="387"/>
    </location>
</feature>
<feature type="domain" description="Endoplasmic reticulum metallopeptidase 1-like C-terminal" evidence="17">
    <location>
        <begin position="632"/>
        <end position="902"/>
    </location>
</feature>
<protein>
    <recommendedName>
        <fullName evidence="14">FXNA-like protease</fullName>
    </recommendedName>
</protein>
<evidence type="ECO:0000256" key="6">
    <source>
        <dbReference type="ARBA" id="ARBA00022723"/>
    </source>
</evidence>
<feature type="domain" description="Peptidase M28" evidence="16">
    <location>
        <begin position="134"/>
        <end position="331"/>
    </location>
</feature>
<dbReference type="AlphaFoldDB" id="A0A8S4SAI1"/>
<dbReference type="GO" id="GO:0008235">
    <property type="term" value="F:metalloexopeptidase activity"/>
    <property type="evidence" value="ECO:0007669"/>
    <property type="project" value="InterPro"/>
</dbReference>
<evidence type="ECO:0000256" key="10">
    <source>
        <dbReference type="ARBA" id="ARBA00022989"/>
    </source>
</evidence>
<evidence type="ECO:0000256" key="14">
    <source>
        <dbReference type="ARBA" id="ARBA00078796"/>
    </source>
</evidence>
<dbReference type="Pfam" id="PF22248">
    <property type="entry name" value="ERMP1_C"/>
    <property type="match status" value="1"/>
</dbReference>
<keyword evidence="9" id="KW-0862">Zinc</keyword>
<dbReference type="GO" id="GO:0046872">
    <property type="term" value="F:metal ion binding"/>
    <property type="evidence" value="ECO:0007669"/>
    <property type="project" value="UniProtKB-KW"/>
</dbReference>
<dbReference type="PANTHER" id="PTHR12147:SF22">
    <property type="entry name" value="ENDOPLASMIC RETICULUM METALLOPEPTIDASE 1"/>
    <property type="match status" value="1"/>
</dbReference>
<accession>A0A8S4SAI1</accession>
<evidence type="ECO:0000256" key="1">
    <source>
        <dbReference type="ARBA" id="ARBA00001947"/>
    </source>
</evidence>
<gene>
    <name evidence="18" type="primary">jg13775</name>
    <name evidence="18" type="ORF">PAEG_LOCUS22280</name>
</gene>
<evidence type="ECO:0000259" key="16">
    <source>
        <dbReference type="Pfam" id="PF04389"/>
    </source>
</evidence>
<comment type="caution">
    <text evidence="18">The sequence shown here is derived from an EMBL/GenBank/DDBJ whole genome shotgun (WGS) entry which is preliminary data.</text>
</comment>
<keyword evidence="19" id="KW-1185">Reference proteome</keyword>
<comment type="cofactor">
    <cofactor evidence="1">
        <name>Zn(2+)</name>
        <dbReference type="ChEBI" id="CHEBI:29105"/>
    </cofactor>
</comment>
<dbReference type="FunFam" id="3.40.630.10:FF:000008">
    <property type="entry name" value="Endoplasmic reticulum metallopeptidase 1"/>
    <property type="match status" value="1"/>
</dbReference>
<evidence type="ECO:0000256" key="3">
    <source>
        <dbReference type="ARBA" id="ARBA00010918"/>
    </source>
</evidence>
<evidence type="ECO:0000256" key="11">
    <source>
        <dbReference type="ARBA" id="ARBA00023049"/>
    </source>
</evidence>
<evidence type="ECO:0000256" key="7">
    <source>
        <dbReference type="ARBA" id="ARBA00022801"/>
    </source>
</evidence>
<dbReference type="GO" id="GO:0005789">
    <property type="term" value="C:endoplasmic reticulum membrane"/>
    <property type="evidence" value="ECO:0007669"/>
    <property type="project" value="UniProtKB-SubCell"/>
</dbReference>
<feature type="transmembrane region" description="Helical" evidence="15">
    <location>
        <begin position="399"/>
        <end position="423"/>
    </location>
</feature>
<keyword evidence="5 15" id="KW-0812">Transmembrane</keyword>
<dbReference type="PANTHER" id="PTHR12147">
    <property type="entry name" value="METALLOPEPTIDASE M28 FAMILY MEMBER"/>
    <property type="match status" value="1"/>
</dbReference>
<dbReference type="GO" id="GO:0006508">
    <property type="term" value="P:proteolysis"/>
    <property type="evidence" value="ECO:0007669"/>
    <property type="project" value="UniProtKB-KW"/>
</dbReference>
<name>A0A8S4SAI1_9NEOP</name>
<dbReference type="Pfam" id="PF04389">
    <property type="entry name" value="Peptidase_M28"/>
    <property type="match status" value="1"/>
</dbReference>
<keyword evidence="6" id="KW-0479">Metal-binding</keyword>
<evidence type="ECO:0000256" key="13">
    <source>
        <dbReference type="ARBA" id="ARBA00023180"/>
    </source>
</evidence>
<evidence type="ECO:0000256" key="8">
    <source>
        <dbReference type="ARBA" id="ARBA00022824"/>
    </source>
</evidence>
<feature type="transmembrane region" description="Helical" evidence="15">
    <location>
        <begin position="510"/>
        <end position="528"/>
    </location>
</feature>
<dbReference type="InterPro" id="IPR007484">
    <property type="entry name" value="Peptidase_M28"/>
</dbReference>
<feature type="transmembrane region" description="Helical" evidence="15">
    <location>
        <begin position="20"/>
        <end position="38"/>
    </location>
</feature>
<keyword evidence="10 15" id="KW-1133">Transmembrane helix</keyword>
<feature type="transmembrane region" description="Helical" evidence="15">
    <location>
        <begin position="483"/>
        <end position="504"/>
    </location>
</feature>
<evidence type="ECO:0000256" key="5">
    <source>
        <dbReference type="ARBA" id="ARBA00022692"/>
    </source>
</evidence>
<evidence type="ECO:0000259" key="17">
    <source>
        <dbReference type="Pfam" id="PF22248"/>
    </source>
</evidence>